<accession>A0AAD0YR95</accession>
<protein>
    <submittedName>
        <fullName evidence="1">Transposase</fullName>
    </submittedName>
</protein>
<name>A0AAD0YR95_CHRNA</name>
<keyword evidence="2" id="KW-1185">Reference proteome</keyword>
<dbReference type="EMBL" id="CP033923">
    <property type="protein sequence ID" value="AZA92663.1"/>
    <property type="molecule type" value="Genomic_DNA"/>
</dbReference>
<dbReference type="InterPro" id="IPR010921">
    <property type="entry name" value="Trp_repressor/repl_initiator"/>
</dbReference>
<dbReference type="SUPFAM" id="SSF48295">
    <property type="entry name" value="TrpR-like"/>
    <property type="match status" value="1"/>
</dbReference>
<evidence type="ECO:0000313" key="1">
    <source>
        <dbReference type="EMBL" id="AZA92663.1"/>
    </source>
</evidence>
<dbReference type="GO" id="GO:0043565">
    <property type="term" value="F:sequence-specific DNA binding"/>
    <property type="evidence" value="ECO:0007669"/>
    <property type="project" value="InterPro"/>
</dbReference>
<organism evidence="1 2">
    <name type="scientific">Chryseobacterium nakagawai</name>
    <dbReference type="NCBI Taxonomy" id="1241982"/>
    <lineage>
        <taxon>Bacteria</taxon>
        <taxon>Pseudomonadati</taxon>
        <taxon>Bacteroidota</taxon>
        <taxon>Flavobacteriia</taxon>
        <taxon>Flavobacteriales</taxon>
        <taxon>Weeksellaceae</taxon>
        <taxon>Chryseobacterium group</taxon>
        <taxon>Chryseobacterium</taxon>
    </lineage>
</organism>
<dbReference type="AlphaFoldDB" id="A0AAD0YR95"/>
<sequence length="146" mass="17334">MNFKEIHIGKLIRIKIEELKINEDRIANFFKLPLEEIMLMCDHSNISTEHLLRWCKLLEYDFFRLYSHHLILYAPISKNTSTKESQSSLPVFRKNIYSKELISFVLEQIESGEMTKSQVITEYRIPKSTLNKWSLKYSENNSSSEL</sequence>
<dbReference type="Proteomes" id="UP000278288">
    <property type="component" value="Chromosome"/>
</dbReference>
<dbReference type="RefSeq" id="WP_123859381.1">
    <property type="nucleotide sequence ID" value="NZ_CP033923.1"/>
</dbReference>
<proteinExistence type="predicted"/>
<reference evidence="1 2" key="1">
    <citation type="submission" date="2018-11" db="EMBL/GenBank/DDBJ databases">
        <title>Proposal to divide the Flavobacteriaceae and reorganize its genera based on Amino Acid Identity values calculated from whole genome sequences.</title>
        <authorList>
            <person name="Nicholson A.C."/>
            <person name="Gulvik C.A."/>
            <person name="Whitney A.M."/>
            <person name="Humrighouse B.W."/>
            <person name="Bell M."/>
            <person name="Holmes B."/>
            <person name="Steigerwalt A.G."/>
            <person name="Villarma A."/>
            <person name="Sheth M."/>
            <person name="Batra D."/>
            <person name="Pryor J."/>
            <person name="Bernardet J.-F."/>
            <person name="Hugo C."/>
            <person name="Kampfer P."/>
            <person name="Newman J."/>
            <person name="McQuiston J.R."/>
        </authorList>
    </citation>
    <scope>NUCLEOTIDE SEQUENCE [LARGE SCALE GENOMIC DNA]</scope>
    <source>
        <strain evidence="1 2">G0041</strain>
    </source>
</reference>
<evidence type="ECO:0000313" key="2">
    <source>
        <dbReference type="Proteomes" id="UP000278288"/>
    </source>
</evidence>
<dbReference type="KEGG" id="cnk:EG343_19730"/>
<gene>
    <name evidence="1" type="ORF">EG343_19730</name>
</gene>